<evidence type="ECO:0000313" key="11">
    <source>
        <dbReference type="EMBL" id="CEM32206.1"/>
    </source>
</evidence>
<dbReference type="InterPro" id="IPR017871">
    <property type="entry name" value="ABC_transporter-like_CS"/>
</dbReference>
<dbReference type="PANTHER" id="PTHR48041">
    <property type="entry name" value="ABC TRANSPORTER G FAMILY MEMBER 28"/>
    <property type="match status" value="1"/>
</dbReference>
<feature type="transmembrane region" description="Helical" evidence="9">
    <location>
        <begin position="583"/>
        <end position="607"/>
    </location>
</feature>
<feature type="compositionally biased region" description="Basic and acidic residues" evidence="8">
    <location>
        <begin position="152"/>
        <end position="164"/>
    </location>
</feature>
<evidence type="ECO:0000256" key="6">
    <source>
        <dbReference type="ARBA" id="ARBA00022989"/>
    </source>
</evidence>
<keyword evidence="5" id="KW-0067">ATP-binding</keyword>
<evidence type="ECO:0000256" key="4">
    <source>
        <dbReference type="ARBA" id="ARBA00022741"/>
    </source>
</evidence>
<evidence type="ECO:0000256" key="5">
    <source>
        <dbReference type="ARBA" id="ARBA00022840"/>
    </source>
</evidence>
<dbReference type="InterPro" id="IPR027417">
    <property type="entry name" value="P-loop_NTPase"/>
</dbReference>
<feature type="region of interest" description="Disordered" evidence="8">
    <location>
        <begin position="131"/>
        <end position="170"/>
    </location>
</feature>
<reference evidence="11" key="1">
    <citation type="submission" date="2014-11" db="EMBL/GenBank/DDBJ databases">
        <authorList>
            <person name="Otto D Thomas"/>
            <person name="Naeem Raeece"/>
        </authorList>
    </citation>
    <scope>NUCLEOTIDE SEQUENCE</scope>
</reference>
<dbReference type="VEuPathDB" id="CryptoDB:Cvel_22794"/>
<keyword evidence="4" id="KW-0547">Nucleotide-binding</keyword>
<keyword evidence="6 9" id="KW-1133">Transmembrane helix</keyword>
<evidence type="ECO:0000256" key="3">
    <source>
        <dbReference type="ARBA" id="ARBA00022692"/>
    </source>
</evidence>
<dbReference type="InterPro" id="IPR013525">
    <property type="entry name" value="ABC2_TM"/>
</dbReference>
<dbReference type="PANTHER" id="PTHR48041:SF41">
    <property type="entry name" value="ABC TRANSPORTER G FAMILY"/>
    <property type="match status" value="1"/>
</dbReference>
<feature type="region of interest" description="Disordered" evidence="8">
    <location>
        <begin position="388"/>
        <end position="442"/>
    </location>
</feature>
<gene>
    <name evidence="11" type="ORF">Cvel_22794</name>
</gene>
<dbReference type="GO" id="GO:0016020">
    <property type="term" value="C:membrane"/>
    <property type="evidence" value="ECO:0007669"/>
    <property type="project" value="UniProtKB-SubCell"/>
</dbReference>
<feature type="domain" description="ABC transporter" evidence="10">
    <location>
        <begin position="51"/>
        <end position="344"/>
    </location>
</feature>
<dbReference type="SMART" id="SM00382">
    <property type="entry name" value="AAA"/>
    <property type="match status" value="1"/>
</dbReference>
<proteinExistence type="predicted"/>
<sequence>MAPSEESAWLLGAQQGSHEIGDRMSALPVSPSPDSQVRGVVVSFRKLHVSIPVKNAQKGTEGNGKVVGEGEGEKGQKRKVLLDGVSGDIQPGRLVAIMGPSGAGKTTLLHLLAGRLAVIKGASVSGSLYLSRPPSSTVSPGPLVSAESQLEDQTKGEKGSKVGKQDASSASSTSRLWKQAFVPQDDLFFPQLTVRETLTMAARLRLPRRTPLQEKLKLVESLLLRLGLSKCADTIVGDERRRGISGGEKKRLSLATQILSAPPLIFADEPTTGLDAFQAERVMSALKGLAAEGRTVIVTIHQPRSSVWQLFDDVILMSHGQTVFSGDSSSVGPYFESVGLPIPPAFNPGDFCVDAASVSFESDESRRSSEERVQNLLAKWRESEAQKLMERGEKKQSEVKEGAPAVNGSLYGSMSGSALSPPPRDGRKESERTRTDGNRTMSSVHAEASLWEQLEMLSQRAWRQVVRDRVSLRGRLVSAVFLALLLGTAFFQLGRDQASIQSREGLLQFVAMVSAMSSVFKTVVVFIREREIVKRERAEGLYGVSPYLFSKVLAESPIAIIFPVLFASVVYPLSGLDLSVSKFGIFCLVAVAESLVASAYGLLMSSWAPTYEVAVQVANLVIVVFSLFGGLFLNRRNVPWAFRWVEKVSFIRWTFEALCVNEFSGLKFECDLEGEGGSQAGCFVSGEEVLGRLGFSHSVGECLVALGILLAIFWSVSLSILIRKKPVYMQVA</sequence>
<keyword evidence="3 9" id="KW-0812">Transmembrane</keyword>
<keyword evidence="2" id="KW-0813">Transport</keyword>
<feature type="compositionally biased region" description="Basic and acidic residues" evidence="8">
    <location>
        <begin position="388"/>
        <end position="401"/>
    </location>
</feature>
<dbReference type="InterPro" id="IPR050352">
    <property type="entry name" value="ABCG_transporters"/>
</dbReference>
<comment type="subcellular location">
    <subcellularLocation>
        <location evidence="1">Membrane</location>
        <topology evidence="1">Multi-pass membrane protein</topology>
    </subcellularLocation>
</comment>
<dbReference type="GO" id="GO:0016887">
    <property type="term" value="F:ATP hydrolysis activity"/>
    <property type="evidence" value="ECO:0007669"/>
    <property type="project" value="InterPro"/>
</dbReference>
<dbReference type="AlphaFoldDB" id="A0A0G4GPD7"/>
<evidence type="ECO:0000256" key="1">
    <source>
        <dbReference type="ARBA" id="ARBA00004141"/>
    </source>
</evidence>
<dbReference type="PROSITE" id="PS00211">
    <property type="entry name" value="ABC_TRANSPORTER_1"/>
    <property type="match status" value="1"/>
</dbReference>
<dbReference type="EMBL" id="CDMZ01001414">
    <property type="protein sequence ID" value="CEM32206.1"/>
    <property type="molecule type" value="Genomic_DNA"/>
</dbReference>
<dbReference type="PROSITE" id="PS50893">
    <property type="entry name" value="ABC_TRANSPORTER_2"/>
    <property type="match status" value="1"/>
</dbReference>
<dbReference type="GO" id="GO:0140359">
    <property type="term" value="F:ABC-type transporter activity"/>
    <property type="evidence" value="ECO:0007669"/>
    <property type="project" value="InterPro"/>
</dbReference>
<keyword evidence="7 9" id="KW-0472">Membrane</keyword>
<dbReference type="SUPFAM" id="SSF52540">
    <property type="entry name" value="P-loop containing nucleoside triphosphate hydrolases"/>
    <property type="match status" value="1"/>
</dbReference>
<dbReference type="Gene3D" id="3.40.50.300">
    <property type="entry name" value="P-loop containing nucleotide triphosphate hydrolases"/>
    <property type="match status" value="1"/>
</dbReference>
<feature type="region of interest" description="Disordered" evidence="8">
    <location>
        <begin position="56"/>
        <end position="75"/>
    </location>
</feature>
<evidence type="ECO:0000256" key="9">
    <source>
        <dbReference type="SAM" id="Phobius"/>
    </source>
</evidence>
<dbReference type="PhylomeDB" id="A0A0G4GPD7"/>
<protein>
    <recommendedName>
        <fullName evidence="10">ABC transporter domain-containing protein</fullName>
    </recommendedName>
</protein>
<dbReference type="InterPro" id="IPR003439">
    <property type="entry name" value="ABC_transporter-like_ATP-bd"/>
</dbReference>
<evidence type="ECO:0000256" key="8">
    <source>
        <dbReference type="SAM" id="MobiDB-lite"/>
    </source>
</evidence>
<dbReference type="Pfam" id="PF00005">
    <property type="entry name" value="ABC_tran"/>
    <property type="match status" value="1"/>
</dbReference>
<dbReference type="GO" id="GO:0005524">
    <property type="term" value="F:ATP binding"/>
    <property type="evidence" value="ECO:0007669"/>
    <property type="project" value="UniProtKB-KW"/>
</dbReference>
<evidence type="ECO:0000259" key="10">
    <source>
        <dbReference type="PROSITE" id="PS50893"/>
    </source>
</evidence>
<feature type="transmembrane region" description="Helical" evidence="9">
    <location>
        <begin position="476"/>
        <end position="494"/>
    </location>
</feature>
<dbReference type="InterPro" id="IPR003593">
    <property type="entry name" value="AAA+_ATPase"/>
</dbReference>
<accession>A0A0G4GPD7</accession>
<feature type="compositionally biased region" description="Basic and acidic residues" evidence="8">
    <location>
        <begin position="424"/>
        <end position="437"/>
    </location>
</feature>
<feature type="transmembrane region" description="Helical" evidence="9">
    <location>
        <begin position="613"/>
        <end position="633"/>
    </location>
</feature>
<name>A0A0G4GPD7_9ALVE</name>
<dbReference type="Pfam" id="PF01061">
    <property type="entry name" value="ABC2_membrane"/>
    <property type="match status" value="1"/>
</dbReference>
<evidence type="ECO:0000256" key="2">
    <source>
        <dbReference type="ARBA" id="ARBA00022448"/>
    </source>
</evidence>
<evidence type="ECO:0000256" key="7">
    <source>
        <dbReference type="ARBA" id="ARBA00023136"/>
    </source>
</evidence>
<organism evidence="11">
    <name type="scientific">Chromera velia CCMP2878</name>
    <dbReference type="NCBI Taxonomy" id="1169474"/>
    <lineage>
        <taxon>Eukaryota</taxon>
        <taxon>Sar</taxon>
        <taxon>Alveolata</taxon>
        <taxon>Colpodellida</taxon>
        <taxon>Chromeraceae</taxon>
        <taxon>Chromera</taxon>
    </lineage>
</organism>
<feature type="transmembrane region" description="Helical" evidence="9">
    <location>
        <begin position="506"/>
        <end position="527"/>
    </location>
</feature>
<feature type="transmembrane region" description="Helical" evidence="9">
    <location>
        <begin position="547"/>
        <end position="571"/>
    </location>
</feature>
<feature type="transmembrane region" description="Helical" evidence="9">
    <location>
        <begin position="702"/>
        <end position="722"/>
    </location>
</feature>